<organism evidence="2">
    <name type="scientific">marine metagenome</name>
    <dbReference type="NCBI Taxonomy" id="408172"/>
    <lineage>
        <taxon>unclassified sequences</taxon>
        <taxon>metagenomes</taxon>
        <taxon>ecological metagenomes</taxon>
    </lineage>
</organism>
<dbReference type="GO" id="GO:0042910">
    <property type="term" value="F:xenobiotic transmembrane transporter activity"/>
    <property type="evidence" value="ECO:0007669"/>
    <property type="project" value="TreeGrafter"/>
</dbReference>
<evidence type="ECO:0000313" key="2">
    <source>
        <dbReference type="EMBL" id="SVD08221.1"/>
    </source>
</evidence>
<reference evidence="2" key="1">
    <citation type="submission" date="2018-05" db="EMBL/GenBank/DDBJ databases">
        <authorList>
            <person name="Lanie J.A."/>
            <person name="Ng W.-L."/>
            <person name="Kazmierczak K.M."/>
            <person name="Andrzejewski T.M."/>
            <person name="Davidsen T.M."/>
            <person name="Wayne K.J."/>
            <person name="Tettelin H."/>
            <person name="Glass J.I."/>
            <person name="Rusch D."/>
            <person name="Podicherti R."/>
            <person name="Tsui H.-C.T."/>
            <person name="Winkler M.E."/>
        </authorList>
    </citation>
    <scope>NUCLEOTIDE SEQUENCE</scope>
</reference>
<dbReference type="EMBL" id="UINC01128457">
    <property type="protein sequence ID" value="SVD08221.1"/>
    <property type="molecule type" value="Genomic_DNA"/>
</dbReference>
<dbReference type="InterPro" id="IPR027463">
    <property type="entry name" value="AcrB_DN_DC_subdom"/>
</dbReference>
<feature type="transmembrane region" description="Helical" evidence="1">
    <location>
        <begin position="186"/>
        <end position="206"/>
    </location>
</feature>
<feature type="transmembrane region" description="Helical" evidence="1">
    <location>
        <begin position="160"/>
        <end position="179"/>
    </location>
</feature>
<evidence type="ECO:0008006" key="3">
    <source>
        <dbReference type="Google" id="ProtNLM"/>
    </source>
</evidence>
<gene>
    <name evidence="2" type="ORF">METZ01_LOCUS361075</name>
</gene>
<feature type="non-terminal residue" evidence="2">
    <location>
        <position position="1"/>
    </location>
</feature>
<keyword evidence="1" id="KW-0472">Membrane</keyword>
<dbReference type="Gene3D" id="1.20.1640.10">
    <property type="entry name" value="Multidrug efflux transporter AcrB transmembrane domain"/>
    <property type="match status" value="1"/>
</dbReference>
<proteinExistence type="predicted"/>
<dbReference type="GO" id="GO:0005886">
    <property type="term" value="C:plasma membrane"/>
    <property type="evidence" value="ECO:0007669"/>
    <property type="project" value="TreeGrafter"/>
</dbReference>
<dbReference type="PANTHER" id="PTHR32063">
    <property type="match status" value="1"/>
</dbReference>
<feature type="transmembrane region" description="Helical" evidence="1">
    <location>
        <begin position="212"/>
        <end position="233"/>
    </location>
</feature>
<dbReference type="PANTHER" id="PTHR32063:SF33">
    <property type="entry name" value="RND SUPERFAMILY EFFLUX PUMP PERMEASE COMPONENT"/>
    <property type="match status" value="1"/>
</dbReference>
<dbReference type="Gene3D" id="3.30.70.1440">
    <property type="entry name" value="Multidrug efflux transporter AcrB pore domain"/>
    <property type="match status" value="1"/>
</dbReference>
<keyword evidence="1" id="KW-0812">Transmembrane</keyword>
<feature type="transmembrane region" description="Helical" evidence="1">
    <location>
        <begin position="287"/>
        <end position="310"/>
    </location>
</feature>
<evidence type="ECO:0000256" key="1">
    <source>
        <dbReference type="SAM" id="Phobius"/>
    </source>
</evidence>
<keyword evidence="1" id="KW-1133">Transmembrane helix</keyword>
<feature type="non-terminal residue" evidence="2">
    <location>
        <position position="311"/>
    </location>
</feature>
<name>A0A382SH38_9ZZZZ</name>
<dbReference type="InterPro" id="IPR001036">
    <property type="entry name" value="Acrflvin-R"/>
</dbReference>
<sequence>ERNDLSDKKQIQAVINHQALARLGLNATDIALNLRIAYTGETVTKVRYEDEEIDFIVSCKSEAVKDLDVVRNLLIPNARGDLIKLGTVVKFVPENGTPDYYHYNGNRAVIITADVDLDIVTPLEATNQVINHFKIKSNWPGMQLLIGGEAEETSQSLKSLAITMIVAVVGIYFLLILLFRSLLQPFLVISAIPFSILGVIIAYLLHGTPLSFTGMLGVIGLAGVVVNDSLVMVDHLNELRSVSPKANLIELVAQGSANRFRAIVMTTLTTVAGVTPTVYGLGGTDPFMAPMALSLGYGLVFATPLILFLVP</sequence>
<protein>
    <recommendedName>
        <fullName evidence="3">SSD domain-containing protein</fullName>
    </recommendedName>
</protein>
<dbReference type="SUPFAM" id="SSF82714">
    <property type="entry name" value="Multidrug efflux transporter AcrB TolC docking domain, DN and DC subdomains"/>
    <property type="match status" value="1"/>
</dbReference>
<dbReference type="Gene3D" id="3.30.2090.10">
    <property type="entry name" value="Multidrug efflux transporter AcrB TolC docking domain, DN and DC subdomains"/>
    <property type="match status" value="1"/>
</dbReference>
<dbReference type="PRINTS" id="PR00702">
    <property type="entry name" value="ACRIFLAVINRP"/>
</dbReference>
<dbReference type="AlphaFoldDB" id="A0A382SH38"/>
<dbReference type="SUPFAM" id="SSF82866">
    <property type="entry name" value="Multidrug efflux transporter AcrB transmembrane domain"/>
    <property type="match status" value="1"/>
</dbReference>
<accession>A0A382SH38</accession>
<dbReference type="Pfam" id="PF00873">
    <property type="entry name" value="ACR_tran"/>
    <property type="match status" value="1"/>
</dbReference>
<feature type="transmembrane region" description="Helical" evidence="1">
    <location>
        <begin position="262"/>
        <end position="281"/>
    </location>
</feature>